<dbReference type="InterPro" id="IPR016036">
    <property type="entry name" value="Malonyl_transacylase_ACP-bd"/>
</dbReference>
<keyword evidence="1" id="KW-0596">Phosphopantetheine</keyword>
<dbReference type="GO" id="GO:0004315">
    <property type="term" value="F:3-oxoacyl-[acyl-carrier-protein] synthase activity"/>
    <property type="evidence" value="ECO:0007669"/>
    <property type="project" value="InterPro"/>
</dbReference>
<feature type="region of interest" description="Disordered" evidence="5">
    <location>
        <begin position="1615"/>
        <end position="1667"/>
    </location>
</feature>
<dbReference type="PROSITE" id="PS00606">
    <property type="entry name" value="KS3_1"/>
    <property type="match status" value="1"/>
</dbReference>
<evidence type="ECO:0000256" key="4">
    <source>
        <dbReference type="PROSITE-ProRule" id="PRU01363"/>
    </source>
</evidence>
<dbReference type="InterPro" id="IPR029058">
    <property type="entry name" value="AB_hydrolase_fold"/>
</dbReference>
<feature type="domain" description="Ketosynthase family 3 (KS3)" evidence="7">
    <location>
        <begin position="382"/>
        <end position="814"/>
    </location>
</feature>
<dbReference type="Gene3D" id="1.10.1200.10">
    <property type="entry name" value="ACP-like"/>
    <property type="match status" value="2"/>
</dbReference>
<dbReference type="SUPFAM" id="SSF47336">
    <property type="entry name" value="ACP-like"/>
    <property type="match status" value="2"/>
</dbReference>
<dbReference type="InterPro" id="IPR018201">
    <property type="entry name" value="Ketoacyl_synth_AS"/>
</dbReference>
<feature type="compositionally biased region" description="Low complexity" evidence="5">
    <location>
        <begin position="1852"/>
        <end position="1861"/>
    </location>
</feature>
<dbReference type="InterPro" id="IPR020841">
    <property type="entry name" value="PKS_Beta-ketoAc_synthase_dom"/>
</dbReference>
<accession>Q874C7</accession>
<proteinExistence type="predicted"/>
<evidence type="ECO:0000256" key="2">
    <source>
        <dbReference type="ARBA" id="ARBA00022553"/>
    </source>
</evidence>
<dbReference type="SUPFAM" id="SSF53901">
    <property type="entry name" value="Thiolase-like"/>
    <property type="match status" value="1"/>
</dbReference>
<dbReference type="CDD" id="cd00833">
    <property type="entry name" value="PKS"/>
    <property type="match status" value="1"/>
</dbReference>
<dbReference type="Gene3D" id="3.40.50.1820">
    <property type="entry name" value="alpha/beta hydrolase"/>
    <property type="match status" value="1"/>
</dbReference>
<evidence type="ECO:0000256" key="5">
    <source>
        <dbReference type="SAM" id="MobiDB-lite"/>
    </source>
</evidence>
<dbReference type="InterPro" id="IPR016035">
    <property type="entry name" value="Acyl_Trfase/lysoPLipase"/>
</dbReference>
<evidence type="ECO:0000256" key="3">
    <source>
        <dbReference type="ARBA" id="ARBA00022679"/>
    </source>
</evidence>
<feature type="region of interest" description="Disordered" evidence="5">
    <location>
        <begin position="1733"/>
        <end position="1759"/>
    </location>
</feature>
<evidence type="ECO:0000259" key="6">
    <source>
        <dbReference type="PROSITE" id="PS50075"/>
    </source>
</evidence>
<dbReference type="Gene3D" id="3.30.70.3290">
    <property type="match status" value="1"/>
</dbReference>
<reference evidence="9" key="1">
    <citation type="journal article" date="2004" name="Bioorg. Chem.">
        <title>Characterization of two polyketide synthase genes in Exophiala lecanii-corni, a melanized fungus with bioremediation potential.</title>
        <authorList>
            <person name="Cheng Q."/>
            <person name="Kinney K.A."/>
            <person name="Whitman C.P."/>
            <person name="Szaniszlo P.J."/>
        </authorList>
    </citation>
    <scope>NUCLEOTIDE SEQUENCE</scope>
</reference>
<organism evidence="9">
    <name type="scientific">Exophiala lecanii-corni</name>
    <dbReference type="NCBI Taxonomy" id="91925"/>
    <lineage>
        <taxon>Eukaryota</taxon>
        <taxon>Fungi</taxon>
        <taxon>Dikarya</taxon>
        <taxon>Ascomycota</taxon>
        <taxon>Pezizomycotina</taxon>
        <taxon>Eurotiomycetes</taxon>
        <taxon>Chaetothyriomycetidae</taxon>
        <taxon>Chaetothyriales</taxon>
        <taxon>Herpotrichiellaceae</taxon>
        <taxon>Exophiala</taxon>
    </lineage>
</organism>
<dbReference type="EMBL" id="AY150178">
    <property type="protein sequence ID" value="AAN74983.1"/>
    <property type="molecule type" value="Genomic_DNA"/>
</dbReference>
<keyword evidence="2" id="KW-0597">Phosphoprotein</keyword>
<dbReference type="FunFam" id="3.10.129.110:FF:000001">
    <property type="entry name" value="Sterigmatocystin biosynthesis polyketide synthase"/>
    <property type="match status" value="1"/>
</dbReference>
<dbReference type="InterPro" id="IPR014043">
    <property type="entry name" value="Acyl_transferase_dom"/>
</dbReference>
<dbReference type="InterPro" id="IPR042104">
    <property type="entry name" value="PKS_dehydratase_sf"/>
</dbReference>
<feature type="region of interest" description="N-terminal hotdog fold" evidence="4">
    <location>
        <begin position="1298"/>
        <end position="1434"/>
    </location>
</feature>
<feature type="compositionally biased region" description="Low complexity" evidence="5">
    <location>
        <begin position="1733"/>
        <end position="1751"/>
    </location>
</feature>
<dbReference type="GO" id="GO:0006633">
    <property type="term" value="P:fatty acid biosynthetic process"/>
    <property type="evidence" value="ECO:0007669"/>
    <property type="project" value="InterPro"/>
</dbReference>
<dbReference type="ESTHER" id="exole-PKS2">
    <property type="family name" value="Thioesterase"/>
</dbReference>
<feature type="compositionally biased region" description="Polar residues" evidence="5">
    <location>
        <begin position="1619"/>
        <end position="1631"/>
    </location>
</feature>
<sequence length="2155" mass="234374">MAGSISFFGDGSLPLHPAFSQVLQARTQHSLLSVFLHKARLALQDEISRVPVPDRKGMPDLAELERLIPHPSEKQPRDHQCLAPVMLVIIQLGQFISWYESHPEEPYPDAKSSFVVGLCVGQLSAVAVSLACSLTELLPLAVESVRLAFRTGLTATTIRDELELANTSETWAMQVSRGLGLGEENVLHKIHTEEGIPEHRRSYVSASFGKALTLQGPPSTLDKVSHWLDTNRTPSPQNFCQRVPIYTPYHAPHLYSDEDIARILGFAKTTDGPYQKTACEAVKARLVSPVTGEYYQASNSSDLLKSVLHDVLKAPIEWSNVTAGCANHVAALEIPDWVVRAYGPTLAAGSLVSTLKKGAQVEAILDGTFASSDPAQRGAPTNEPIAIVGMAGRFPEAGSHDELWELLEKGMDCAKIPANRFDAELYVPNDGRARNPAGSPYGCFLKEPGMFDARFFNMSPREAEQTDPQQRLALVTAHEALEMSGFVPNRTPSTQLDRIGTYYGQTGDDYREWNASQDVQTYYISGNDRAFGPGRINHHFKFGGPSMSIDTACSSSAVALNVACTALWANDCATAVVGGMTLFTSADTFCGLSRGHFLNHTGNCKTFDDAADGYCRGEAVATVVVKRLSDAKADNDKVLAVILAAGTNYSAASASITHPHGPTQETLYRRLLNEAGLHPFDVDYVEMHGTGTQAGDAAEMSSVSNVFAPASPGRPKEHPLWLGAVKSNIGHGESASGVTALIKSLLVVRAQRIPPHVGIKSGVINHTFPDLKERQIKVALDGPGAFPCGQARKRRFMVNNFGAAGGNTALLLEEAPDKPGDPSFDHRPDHIVTISAKTPKSMKGNVQNLVTYLENHPEVSLSDLSYTTTARRTHFTQRISAIASSTSQLKDHLTTTLTAELKKTSKAPNVVFTFTGQGSLYVPLARDLFDSSKQFRSNILRFNQICLDYGFPSFLPVIEPSSGDMDGLDPIQTQLAITSVQMSLYRLWTAWGVNPAAVIGHSLGEYAALFAAGVLSANDTLYLVGKRAGLLEKMCTQGTHCMLSAHADLSSLKKHLGSLLDELEVACVNGPADTVLSGRVEVVHEARDKLKTLAVKCVVLNTPYAFHSAQVDPVLQPFETFARGVRYMAPELPVLSPLLGAVVRESGVLGPSYLRRHAREAVDFAAALKAAQHEGLSGKDTAWIEIGPKPVCLGMIKATLGDESRTLYSLRQNENPWSSAAKTLGCLYNWGYEINWNEYHRDFEHAQNLLHIPTYAFDEKNYWIAYKDDWALRKGDDMAKRLISTAPTEASKITTTVHRLLSRHRRDANVMLTFETDLSEPALHETISGHKINGLALCPAGVYADMALTVADFIRKEYTFNVPATGIDVTDMTIMGPVTVPVPRVATPQLLQVSATANLDSGKVLIEFKNQCPRTKNFNVSNAKCQVVYGSEKAWLQQWSRSAYLVRKRIQDLERGVATGTANKMLKKMAYHLFSQLVDYNPVYQGMEEVVVDTEELEATAMVKFSDSGDIGDNFFASPLWIDNLAQIAGFVMNGIGATDSQAGVYISHGWGSLQLAMPLDAKRSYKVHVKMQSLEKSLMAGNVSIFQDDVMVGMIGDVMFQNVPRSLLSTMLAPHPRSGSSLPARTTPASVVSKAPSDRCRPEVGTQRDEVHTSTLPKRTPPEATQTGQVLKVVAEEIGVDLSELKDDSDFANLGVDSLLSLTILSNQRDSRHCPPSVDLADCETVGDLKSLLGDTSSTSDMSSESSLETPPDSGLQTPALVAEPATIAANGDMIEALHATLAEQIGIDVEELVATDDLSALGVDSLMSLSIVAALREKMGISVPQDMLVENTSLKGIKAALNLSPSPALAPAPSATGSLKLESRSRTSSNSRAAKSFLLQGNPKTASKTMFLFPDGSGSATSYRRLPDIAANTCVYAIDSPFLKHPAEYTCSLIEASVIMANEVLTRQSQGPYILAGWSAGGMYAYEAAKHLISAGETVSKLILVDSPCRTDYGPMPQDVLEYRLQVRCDREVRVQTPVRPEWLVRHFQSTIRAVKQYSPQSFNKDNSPSTYVIWASRGVFEDWPQAELAGLDLSDAVASWLLKPKTDPGANGWDKLLSAEKMKCCSVDGNHFSMVHPPYVSILTTINIRRWICRVLTQITVHLSQPSHCRCH</sequence>
<feature type="domain" description="PKS/mFAS DH" evidence="8">
    <location>
        <begin position="1298"/>
        <end position="1610"/>
    </location>
</feature>
<dbReference type="GO" id="GO:0031177">
    <property type="term" value="F:phosphopantetheine binding"/>
    <property type="evidence" value="ECO:0007669"/>
    <property type="project" value="InterPro"/>
</dbReference>
<dbReference type="InterPro" id="IPR001227">
    <property type="entry name" value="Ac_transferase_dom_sf"/>
</dbReference>
<dbReference type="NCBIfam" id="TIGR04532">
    <property type="entry name" value="PT_fungal_PKS"/>
    <property type="match status" value="1"/>
</dbReference>
<dbReference type="PANTHER" id="PTHR43775:SF37">
    <property type="entry name" value="SI:DKEY-61P9.11"/>
    <property type="match status" value="1"/>
</dbReference>
<dbReference type="InterPro" id="IPR049900">
    <property type="entry name" value="PKS_mFAS_DH"/>
</dbReference>
<dbReference type="Gene3D" id="3.10.129.110">
    <property type="entry name" value="Polyketide synthase dehydratase"/>
    <property type="match status" value="1"/>
</dbReference>
<dbReference type="SMART" id="SM00827">
    <property type="entry name" value="PKS_AT"/>
    <property type="match status" value="1"/>
</dbReference>
<dbReference type="InterPro" id="IPR030918">
    <property type="entry name" value="PT_fungal_PKS"/>
</dbReference>
<dbReference type="Pfam" id="PF00975">
    <property type="entry name" value="Thioesterase"/>
    <property type="match status" value="1"/>
</dbReference>
<feature type="compositionally biased region" description="Polar residues" evidence="5">
    <location>
        <begin position="1654"/>
        <end position="1667"/>
    </location>
</feature>
<feature type="compositionally biased region" description="Basic and acidic residues" evidence="5">
    <location>
        <begin position="1637"/>
        <end position="1653"/>
    </location>
</feature>
<dbReference type="GO" id="GO:0044550">
    <property type="term" value="P:secondary metabolite biosynthetic process"/>
    <property type="evidence" value="ECO:0007669"/>
    <property type="project" value="TreeGrafter"/>
</dbReference>
<dbReference type="InterPro" id="IPR050091">
    <property type="entry name" value="PKS_NRPS_Biosynth_Enz"/>
</dbReference>
<dbReference type="Pfam" id="PF00698">
    <property type="entry name" value="Acyl_transf_1"/>
    <property type="match status" value="1"/>
</dbReference>
<dbReference type="Pfam" id="PF02801">
    <property type="entry name" value="Ketoacyl-synt_C"/>
    <property type="match status" value="1"/>
</dbReference>
<dbReference type="PANTHER" id="PTHR43775">
    <property type="entry name" value="FATTY ACID SYNTHASE"/>
    <property type="match status" value="1"/>
</dbReference>
<dbReference type="InterPro" id="IPR020806">
    <property type="entry name" value="PKS_PP-bd"/>
</dbReference>
<evidence type="ECO:0000259" key="8">
    <source>
        <dbReference type="PROSITE" id="PS52019"/>
    </source>
</evidence>
<dbReference type="InterPro" id="IPR014031">
    <property type="entry name" value="Ketoacyl_synth_C"/>
</dbReference>
<protein>
    <submittedName>
        <fullName evidence="9">Polyketide synthase</fullName>
    </submittedName>
</protein>
<evidence type="ECO:0000313" key="9">
    <source>
        <dbReference type="EMBL" id="AAN74983.1"/>
    </source>
</evidence>
<feature type="region of interest" description="C-terminal hotdog fold" evidence="4">
    <location>
        <begin position="1462"/>
        <end position="1610"/>
    </location>
</feature>
<dbReference type="InterPro" id="IPR036736">
    <property type="entry name" value="ACP-like_sf"/>
</dbReference>
<dbReference type="Pfam" id="PF22621">
    <property type="entry name" value="CurL-like_PKS_C"/>
    <property type="match status" value="1"/>
</dbReference>
<dbReference type="Gene3D" id="3.40.366.10">
    <property type="entry name" value="Malonyl-Coenzyme A Acyl Carrier Protein, domain 2"/>
    <property type="match status" value="2"/>
</dbReference>
<feature type="active site" description="Proton acceptor; for dehydratase activity" evidence="4">
    <location>
        <position position="1330"/>
    </location>
</feature>
<feature type="domain" description="Carrier" evidence="6">
    <location>
        <begin position="1770"/>
        <end position="1847"/>
    </location>
</feature>
<dbReference type="SUPFAM" id="SSF52151">
    <property type="entry name" value="FabD/lysophospholipase-like"/>
    <property type="match status" value="1"/>
</dbReference>
<dbReference type="SUPFAM" id="SSF55048">
    <property type="entry name" value="Probable ACP-binding domain of malonyl-CoA ACP transacylase"/>
    <property type="match status" value="1"/>
</dbReference>
<dbReference type="Gene3D" id="3.40.47.10">
    <property type="match status" value="1"/>
</dbReference>
<feature type="active site" description="Proton donor; for dehydratase activity" evidence="4">
    <location>
        <position position="1523"/>
    </location>
</feature>
<dbReference type="PROSITE" id="PS52019">
    <property type="entry name" value="PKS_MFAS_DH"/>
    <property type="match status" value="1"/>
</dbReference>
<dbReference type="Pfam" id="PF16073">
    <property type="entry name" value="SAT"/>
    <property type="match status" value="1"/>
</dbReference>
<dbReference type="SMART" id="SM00825">
    <property type="entry name" value="PKS_KS"/>
    <property type="match status" value="1"/>
</dbReference>
<dbReference type="SUPFAM" id="SSF53474">
    <property type="entry name" value="alpha/beta-Hydrolases"/>
    <property type="match status" value="1"/>
</dbReference>
<name>Q874C7_9EURO</name>
<gene>
    <name evidence="9" type="primary">PKS2</name>
</gene>
<dbReference type="PROSITE" id="PS52004">
    <property type="entry name" value="KS3_2"/>
    <property type="match status" value="1"/>
</dbReference>
<feature type="domain" description="Carrier" evidence="6">
    <location>
        <begin position="1662"/>
        <end position="1738"/>
    </location>
</feature>
<dbReference type="GO" id="GO:0004312">
    <property type="term" value="F:fatty acid synthase activity"/>
    <property type="evidence" value="ECO:0007669"/>
    <property type="project" value="TreeGrafter"/>
</dbReference>
<dbReference type="PROSITE" id="PS50075">
    <property type="entry name" value="CARRIER"/>
    <property type="match status" value="2"/>
</dbReference>
<dbReference type="InterPro" id="IPR009081">
    <property type="entry name" value="PP-bd_ACP"/>
</dbReference>
<dbReference type="InterPro" id="IPR001031">
    <property type="entry name" value="Thioesterase"/>
</dbReference>
<dbReference type="InterPro" id="IPR032088">
    <property type="entry name" value="SAT"/>
</dbReference>
<dbReference type="Pfam" id="PF00109">
    <property type="entry name" value="ketoacyl-synt"/>
    <property type="match status" value="1"/>
</dbReference>
<dbReference type="Pfam" id="PF00550">
    <property type="entry name" value="PP-binding"/>
    <property type="match status" value="2"/>
</dbReference>
<dbReference type="InterPro" id="IPR014030">
    <property type="entry name" value="Ketoacyl_synth_N"/>
</dbReference>
<evidence type="ECO:0000256" key="1">
    <source>
        <dbReference type="ARBA" id="ARBA00022450"/>
    </source>
</evidence>
<dbReference type="InterPro" id="IPR016039">
    <property type="entry name" value="Thiolase-like"/>
</dbReference>
<evidence type="ECO:0000259" key="7">
    <source>
        <dbReference type="PROSITE" id="PS52004"/>
    </source>
</evidence>
<keyword evidence="3" id="KW-0808">Transferase</keyword>
<feature type="region of interest" description="Disordered" evidence="5">
    <location>
        <begin position="1852"/>
        <end position="1874"/>
    </location>
</feature>
<dbReference type="SMART" id="SM00823">
    <property type="entry name" value="PKS_PP"/>
    <property type="match status" value="1"/>
</dbReference>